<reference evidence="3" key="1">
    <citation type="submission" date="2016-06" db="UniProtKB">
        <authorList>
            <consortium name="WormBaseParasite"/>
        </authorList>
    </citation>
    <scope>IDENTIFICATION</scope>
</reference>
<evidence type="ECO:0000313" key="1">
    <source>
        <dbReference type="EMBL" id="VDN01171.1"/>
    </source>
</evidence>
<dbReference type="AlphaFoldDB" id="A0A182EYS6"/>
<protein>
    <submittedName>
        <fullName evidence="1 3">Uncharacterized protein</fullName>
    </submittedName>
</protein>
<dbReference type="WBParaSite" id="nOo.2.0.1.t13334-RA">
    <property type="protein sequence ID" value="nOo.2.0.1.t13334-RA"/>
    <property type="gene ID" value="nOo.2.0.1.g13334"/>
</dbReference>
<name>A0A182EYS6_ONCOC</name>
<keyword evidence="2" id="KW-1185">Reference proteome</keyword>
<sequence>MLSTLAPTIDTDGNSNFLITYTYENVIENGTDFDGFKESSLFLMFGGSNVEASTVLVETTNEEKLREKLLKWK</sequence>
<organism evidence="3">
    <name type="scientific">Onchocerca ochengi</name>
    <name type="common">Filarial nematode worm</name>
    <dbReference type="NCBI Taxonomy" id="42157"/>
    <lineage>
        <taxon>Eukaryota</taxon>
        <taxon>Metazoa</taxon>
        <taxon>Ecdysozoa</taxon>
        <taxon>Nematoda</taxon>
        <taxon>Chromadorea</taxon>
        <taxon>Rhabditida</taxon>
        <taxon>Spirurina</taxon>
        <taxon>Spiruromorpha</taxon>
        <taxon>Filarioidea</taxon>
        <taxon>Onchocercidae</taxon>
        <taxon>Onchocerca</taxon>
    </lineage>
</organism>
<evidence type="ECO:0000313" key="3">
    <source>
        <dbReference type="WBParaSite" id="nOo.2.0.1.t13334-RA"/>
    </source>
</evidence>
<accession>A0A182EYS6</accession>
<reference evidence="1 2" key="2">
    <citation type="submission" date="2018-08" db="EMBL/GenBank/DDBJ databases">
        <authorList>
            <person name="Laetsch R D."/>
            <person name="Stevens L."/>
            <person name="Kumar S."/>
            <person name="Blaxter L. M."/>
        </authorList>
    </citation>
    <scope>NUCLEOTIDE SEQUENCE [LARGE SCALE GENOMIC DNA]</scope>
</reference>
<evidence type="ECO:0000313" key="2">
    <source>
        <dbReference type="Proteomes" id="UP000271087"/>
    </source>
</evidence>
<dbReference type="Proteomes" id="UP000271087">
    <property type="component" value="Unassembled WGS sequence"/>
</dbReference>
<gene>
    <name evidence="1" type="ORF">NOO_LOCUS13334</name>
</gene>
<proteinExistence type="predicted"/>
<dbReference type="EMBL" id="UYRW01014728">
    <property type="protein sequence ID" value="VDN01171.1"/>
    <property type="molecule type" value="Genomic_DNA"/>
</dbReference>